<dbReference type="PANTHER" id="PTHR43861">
    <property type="entry name" value="TRANS-ACONITATE 2-METHYLTRANSFERASE-RELATED"/>
    <property type="match status" value="1"/>
</dbReference>
<dbReference type="GO" id="GO:0008168">
    <property type="term" value="F:methyltransferase activity"/>
    <property type="evidence" value="ECO:0007669"/>
    <property type="project" value="UniProtKB-KW"/>
</dbReference>
<dbReference type="SUPFAM" id="SSF53335">
    <property type="entry name" value="S-adenosyl-L-methionine-dependent methyltransferases"/>
    <property type="match status" value="1"/>
</dbReference>
<dbReference type="InterPro" id="IPR013216">
    <property type="entry name" value="Methyltransf_11"/>
</dbReference>
<name>A0ABQ8QDP1_9AGAR</name>
<keyword evidence="3" id="KW-1185">Reference proteome</keyword>
<gene>
    <name evidence="2" type="ORF">F5050DRAFT_1571324</name>
</gene>
<dbReference type="InterPro" id="IPR029063">
    <property type="entry name" value="SAM-dependent_MTases_sf"/>
</dbReference>
<reference evidence="2" key="1">
    <citation type="submission" date="2022-08" db="EMBL/GenBank/DDBJ databases">
        <authorList>
            <consortium name="DOE Joint Genome Institute"/>
            <person name="Min B."/>
            <person name="Riley R."/>
            <person name="Sierra-Patev S."/>
            <person name="Naranjo-Ortiz M."/>
            <person name="Looney B."/>
            <person name="Konkel Z."/>
            <person name="Slot J.C."/>
            <person name="Sakamoto Y."/>
            <person name="Steenwyk J.L."/>
            <person name="Rokas A."/>
            <person name="Carro J."/>
            <person name="Camarero S."/>
            <person name="Ferreira P."/>
            <person name="Molpeceres G."/>
            <person name="Ruiz-Duenas F.J."/>
            <person name="Serrano A."/>
            <person name="Henrissat B."/>
            <person name="Drula E."/>
            <person name="Hughes K.W."/>
            <person name="Mata J.L."/>
            <person name="Ishikawa N.K."/>
            <person name="Vargas-Isla R."/>
            <person name="Ushijima S."/>
            <person name="Smith C.A."/>
            <person name="Ahrendt S."/>
            <person name="Andreopoulos W."/>
            <person name="He G."/>
            <person name="Labutti K."/>
            <person name="Lipzen A."/>
            <person name="Ng V."/>
            <person name="Sandor L."/>
            <person name="Barry K."/>
            <person name="Martinez A.T."/>
            <person name="Xiao Y."/>
            <person name="Gibbons J.G."/>
            <person name="Terashima K."/>
            <person name="Hibbett D.S."/>
            <person name="Grigoriev I.V."/>
        </authorList>
    </citation>
    <scope>NUCLEOTIDE SEQUENCE</scope>
    <source>
        <strain evidence="2">TFB10827</strain>
    </source>
</reference>
<dbReference type="CDD" id="cd02440">
    <property type="entry name" value="AdoMet_MTases"/>
    <property type="match status" value="1"/>
</dbReference>
<evidence type="ECO:0000259" key="1">
    <source>
        <dbReference type="Pfam" id="PF08241"/>
    </source>
</evidence>
<comment type="caution">
    <text evidence="2">The sequence shown here is derived from an EMBL/GenBank/DDBJ whole genome shotgun (WGS) entry which is preliminary data.</text>
</comment>
<dbReference type="Pfam" id="PF08241">
    <property type="entry name" value="Methyltransf_11"/>
    <property type="match status" value="1"/>
</dbReference>
<evidence type="ECO:0000313" key="2">
    <source>
        <dbReference type="EMBL" id="KAJ3996523.1"/>
    </source>
</evidence>
<dbReference type="Gene3D" id="3.40.50.150">
    <property type="entry name" value="Vaccinia Virus protein VP39"/>
    <property type="match status" value="1"/>
</dbReference>
<proteinExistence type="predicted"/>
<dbReference type="Proteomes" id="UP001163828">
    <property type="component" value="Unassembled WGS sequence"/>
</dbReference>
<dbReference type="PANTHER" id="PTHR43861:SF1">
    <property type="entry name" value="TRANS-ACONITATE 2-METHYLTRANSFERASE"/>
    <property type="match status" value="1"/>
</dbReference>
<protein>
    <submittedName>
        <fullName evidence="2">S-adenosyl-L-methionine-dependent methyltransferase</fullName>
    </submittedName>
</protein>
<sequence length="298" mass="33016">MTSNSNQQSLSTTTSYAPDSSGWSAALYNENANFVYSPAYTSPVLDLLAARPGERIVDFGCGSGEVSLVIEKVVKEEEEKGGYVAAVDFSESMIEKAKAQGLAEAFICDIQDFTFPPRGKYNGPREDFDAVFTNATLHWCKRDPSGVIKSAKKILKRNGRFVGEMGGFLNCIGADIYILVFQGIRAALKSVLESKGYDAIERDPWFFPSPEEYSTLLKAEGFNVTHISLTPRFTPLPTGLYGWLNTFARGSWLNDLPEHEAEEIMKEVEKICHVDCQDGNGNWAMVYVRLRFVAVLDG</sequence>
<evidence type="ECO:0000313" key="3">
    <source>
        <dbReference type="Proteomes" id="UP001163828"/>
    </source>
</evidence>
<keyword evidence="2" id="KW-0489">Methyltransferase</keyword>
<dbReference type="EMBL" id="MU790610">
    <property type="protein sequence ID" value="KAJ3996523.1"/>
    <property type="molecule type" value="Genomic_DNA"/>
</dbReference>
<accession>A0ABQ8QDP1</accession>
<feature type="domain" description="Methyltransferase type 11" evidence="1">
    <location>
        <begin position="57"/>
        <end position="162"/>
    </location>
</feature>
<keyword evidence="2" id="KW-0808">Transferase</keyword>
<organism evidence="2 3">
    <name type="scientific">Lentinula boryana</name>
    <dbReference type="NCBI Taxonomy" id="40481"/>
    <lineage>
        <taxon>Eukaryota</taxon>
        <taxon>Fungi</taxon>
        <taxon>Dikarya</taxon>
        <taxon>Basidiomycota</taxon>
        <taxon>Agaricomycotina</taxon>
        <taxon>Agaricomycetes</taxon>
        <taxon>Agaricomycetidae</taxon>
        <taxon>Agaricales</taxon>
        <taxon>Marasmiineae</taxon>
        <taxon>Omphalotaceae</taxon>
        <taxon>Lentinula</taxon>
    </lineage>
</organism>
<dbReference type="GO" id="GO:0032259">
    <property type="term" value="P:methylation"/>
    <property type="evidence" value="ECO:0007669"/>
    <property type="project" value="UniProtKB-KW"/>
</dbReference>